<evidence type="ECO:0000256" key="5">
    <source>
        <dbReference type="ARBA" id="ARBA00022949"/>
    </source>
</evidence>
<dbReference type="Proteomes" id="UP001632038">
    <property type="component" value="Unassembled WGS sequence"/>
</dbReference>
<dbReference type="InterPro" id="IPR038408">
    <property type="entry name" value="GNK2_sf"/>
</dbReference>
<protein>
    <recommendedName>
        <fullName evidence="9">Gnk2-homologous domain-containing protein</fullName>
    </recommendedName>
</protein>
<dbReference type="InterPro" id="IPR002902">
    <property type="entry name" value="GNK2"/>
</dbReference>
<name>A0ABD3DRT6_9LAMI</name>
<dbReference type="EMBL" id="JAVIJP010000013">
    <property type="protein sequence ID" value="KAL3644993.1"/>
    <property type="molecule type" value="Genomic_DNA"/>
</dbReference>
<organism evidence="10 11">
    <name type="scientific">Castilleja foliolosa</name>
    <dbReference type="NCBI Taxonomy" id="1961234"/>
    <lineage>
        <taxon>Eukaryota</taxon>
        <taxon>Viridiplantae</taxon>
        <taxon>Streptophyta</taxon>
        <taxon>Embryophyta</taxon>
        <taxon>Tracheophyta</taxon>
        <taxon>Spermatophyta</taxon>
        <taxon>Magnoliopsida</taxon>
        <taxon>eudicotyledons</taxon>
        <taxon>Gunneridae</taxon>
        <taxon>Pentapetalae</taxon>
        <taxon>asterids</taxon>
        <taxon>lamiids</taxon>
        <taxon>Lamiales</taxon>
        <taxon>Orobanchaceae</taxon>
        <taxon>Pedicularideae</taxon>
        <taxon>Castillejinae</taxon>
        <taxon>Castilleja</taxon>
    </lineage>
</organism>
<sequence length="262" mass="28661">MDLVFKNCANQNFKDSNDTSLKTLLGTLISQSSVSKFYNSSSDNGGSAINGLFQCRSDLSNDECANCVKNISGLTQKLCGQSVRVRVQLKGCYMRYYEVSGFRQENVTEPLFNFCDSNRVSGNGVGDMLGLALGEIGKRVMNDVNGGLFYTGVYQSVYVLVQCEGDLSRGECVRCVKSAIDKAKSECGSSISAKIYLQECFISYTYYPLLATGKHFHRIIGRNTQKIVAIVLGGRAIWGGDDNGLLFVHKISFQGKAACLQD</sequence>
<comment type="subcellular location">
    <subcellularLocation>
        <location evidence="7">Cell junction</location>
        <location evidence="7">Plasmodesma</location>
    </subcellularLocation>
    <subcellularLocation>
        <location evidence="1">Cell membrane</location>
        <topology evidence="1">Single-pass type I membrane protein</topology>
    </subcellularLocation>
</comment>
<evidence type="ECO:0000256" key="3">
    <source>
        <dbReference type="ARBA" id="ARBA00022729"/>
    </source>
</evidence>
<evidence type="ECO:0000313" key="11">
    <source>
        <dbReference type="Proteomes" id="UP001632038"/>
    </source>
</evidence>
<dbReference type="GO" id="GO:0009506">
    <property type="term" value="C:plasmodesma"/>
    <property type="evidence" value="ECO:0007669"/>
    <property type="project" value="UniProtKB-SubCell"/>
</dbReference>
<proteinExistence type="inferred from homology"/>
<evidence type="ECO:0000256" key="8">
    <source>
        <dbReference type="ARBA" id="ARBA00038393"/>
    </source>
</evidence>
<dbReference type="PANTHER" id="PTHR32080:SF36">
    <property type="entry name" value="PLASMODESMATA-LOCATED PROTEIN 1"/>
    <property type="match status" value="1"/>
</dbReference>
<keyword evidence="3" id="KW-0732">Signal</keyword>
<evidence type="ECO:0000256" key="6">
    <source>
        <dbReference type="ARBA" id="ARBA00023157"/>
    </source>
</evidence>
<keyword evidence="2" id="KW-0945">Host-virus interaction</keyword>
<dbReference type="PANTHER" id="PTHR32080">
    <property type="entry name" value="ANTIFUNGAL PROTEIN GINKBILOBIN-2-LIKE"/>
    <property type="match status" value="1"/>
</dbReference>
<keyword evidence="11" id="KW-1185">Reference proteome</keyword>
<evidence type="ECO:0000259" key="9">
    <source>
        <dbReference type="PROSITE" id="PS51473"/>
    </source>
</evidence>
<dbReference type="InterPro" id="IPR051378">
    <property type="entry name" value="Cell2Cell_Antifungal"/>
</dbReference>
<keyword evidence="5" id="KW-0965">Cell junction</keyword>
<accession>A0ABD3DRT6</accession>
<evidence type="ECO:0000313" key="10">
    <source>
        <dbReference type="EMBL" id="KAL3644993.1"/>
    </source>
</evidence>
<evidence type="ECO:0000256" key="4">
    <source>
        <dbReference type="ARBA" id="ARBA00022737"/>
    </source>
</evidence>
<comment type="similarity">
    <text evidence="8">Belongs to the cysteine-rich repeat secretory protein family. Plasmodesmata-located proteins (PDLD) subfamily.</text>
</comment>
<feature type="domain" description="Gnk2-homologous" evidence="9">
    <location>
        <begin position="107"/>
        <end position="209"/>
    </location>
</feature>
<comment type="caution">
    <text evidence="10">The sequence shown here is derived from an EMBL/GenBank/DDBJ whole genome shotgun (WGS) entry which is preliminary data.</text>
</comment>
<dbReference type="GO" id="GO:0005886">
    <property type="term" value="C:plasma membrane"/>
    <property type="evidence" value="ECO:0007669"/>
    <property type="project" value="UniProtKB-SubCell"/>
</dbReference>
<dbReference type="Pfam" id="PF01657">
    <property type="entry name" value="Stress-antifung"/>
    <property type="match status" value="2"/>
</dbReference>
<dbReference type="CDD" id="cd23509">
    <property type="entry name" value="Gnk2-like"/>
    <property type="match status" value="2"/>
</dbReference>
<evidence type="ECO:0000256" key="7">
    <source>
        <dbReference type="ARBA" id="ARBA00024184"/>
    </source>
</evidence>
<keyword evidence="4" id="KW-0677">Repeat</keyword>
<keyword evidence="6" id="KW-1015">Disulfide bond</keyword>
<gene>
    <name evidence="10" type="ORF">CASFOL_010173</name>
</gene>
<dbReference type="Gene3D" id="3.30.430.20">
    <property type="entry name" value="Gnk2 domain, C-X8-C-X2-C motif"/>
    <property type="match status" value="2"/>
</dbReference>
<dbReference type="AlphaFoldDB" id="A0ABD3DRT6"/>
<feature type="domain" description="Gnk2-homologous" evidence="9">
    <location>
        <begin position="1"/>
        <end position="101"/>
    </location>
</feature>
<evidence type="ECO:0000256" key="1">
    <source>
        <dbReference type="ARBA" id="ARBA00004251"/>
    </source>
</evidence>
<evidence type="ECO:0000256" key="2">
    <source>
        <dbReference type="ARBA" id="ARBA00022581"/>
    </source>
</evidence>
<reference evidence="11" key="1">
    <citation type="journal article" date="2024" name="IScience">
        <title>Strigolactones Initiate the Formation of Haustorium-like Structures in Castilleja.</title>
        <authorList>
            <person name="Buerger M."/>
            <person name="Peterson D."/>
            <person name="Chory J."/>
        </authorList>
    </citation>
    <scope>NUCLEOTIDE SEQUENCE [LARGE SCALE GENOMIC DNA]</scope>
</reference>
<dbReference type="PROSITE" id="PS51473">
    <property type="entry name" value="GNK2"/>
    <property type="match status" value="2"/>
</dbReference>